<organism evidence="14 15">
    <name type="scientific">Halocaridina rubra</name>
    <name type="common">Hawaiian red shrimp</name>
    <dbReference type="NCBI Taxonomy" id="373956"/>
    <lineage>
        <taxon>Eukaryota</taxon>
        <taxon>Metazoa</taxon>
        <taxon>Ecdysozoa</taxon>
        <taxon>Arthropoda</taxon>
        <taxon>Crustacea</taxon>
        <taxon>Multicrustacea</taxon>
        <taxon>Malacostraca</taxon>
        <taxon>Eumalacostraca</taxon>
        <taxon>Eucarida</taxon>
        <taxon>Decapoda</taxon>
        <taxon>Pleocyemata</taxon>
        <taxon>Caridea</taxon>
        <taxon>Atyoidea</taxon>
        <taxon>Atyidae</taxon>
        <taxon>Halocaridina</taxon>
    </lineage>
</organism>
<accession>A0AAN9FUM5</accession>
<dbReference type="PANTHER" id="PTHR43410">
    <property type="entry name" value="NITRIC OXIDE SYNTHASE OXYGENASE"/>
    <property type="match status" value="1"/>
</dbReference>
<evidence type="ECO:0000256" key="4">
    <source>
        <dbReference type="ARBA" id="ARBA00006267"/>
    </source>
</evidence>
<proteinExistence type="inferred from homology"/>
<reference evidence="14 15" key="1">
    <citation type="submission" date="2023-11" db="EMBL/GenBank/DDBJ databases">
        <title>Halocaridina rubra genome assembly.</title>
        <authorList>
            <person name="Smith C."/>
        </authorList>
    </citation>
    <scope>NUCLEOTIDE SEQUENCE [LARGE SCALE GENOMIC DNA]</scope>
    <source>
        <strain evidence="14">EP-1</strain>
        <tissue evidence="14">Whole</tissue>
    </source>
</reference>
<keyword evidence="10" id="KW-0112">Calmodulin-binding</keyword>
<dbReference type="EMBL" id="JAXCGZ010000067">
    <property type="protein sequence ID" value="KAK7086836.1"/>
    <property type="molecule type" value="Genomic_DNA"/>
</dbReference>
<dbReference type="Gene3D" id="3.40.50.360">
    <property type="match status" value="1"/>
</dbReference>
<comment type="cofactor">
    <cofactor evidence="3">
        <name>FAD</name>
        <dbReference type="ChEBI" id="CHEBI:57692"/>
    </cofactor>
</comment>
<dbReference type="PROSITE" id="PS50902">
    <property type="entry name" value="FLAVODOXIN_LIKE"/>
    <property type="match status" value="1"/>
</dbReference>
<feature type="domain" description="Flavodoxin-like" evidence="13">
    <location>
        <begin position="1"/>
        <end position="83"/>
    </location>
</feature>
<name>A0AAN9FUM5_HALRR</name>
<keyword evidence="12" id="KW-0408">Iron</keyword>
<dbReference type="GO" id="GO:0005516">
    <property type="term" value="F:calmodulin binding"/>
    <property type="evidence" value="ECO:0007669"/>
    <property type="project" value="UniProtKB-KW"/>
</dbReference>
<dbReference type="GO" id="GO:0010181">
    <property type="term" value="F:FMN binding"/>
    <property type="evidence" value="ECO:0007669"/>
    <property type="project" value="InterPro"/>
</dbReference>
<dbReference type="AlphaFoldDB" id="A0AAN9FUM5"/>
<dbReference type="InterPro" id="IPR050607">
    <property type="entry name" value="NOS"/>
</dbReference>
<dbReference type="GO" id="GO:0046872">
    <property type="term" value="F:metal ion binding"/>
    <property type="evidence" value="ECO:0007669"/>
    <property type="project" value="UniProtKB-KW"/>
</dbReference>
<dbReference type="EC" id="1.14.13.39" evidence="5"/>
<keyword evidence="7" id="KW-0285">Flavoprotein</keyword>
<evidence type="ECO:0000256" key="5">
    <source>
        <dbReference type="ARBA" id="ARBA00012989"/>
    </source>
</evidence>
<keyword evidence="7" id="KW-0288">FMN</keyword>
<gene>
    <name evidence="14" type="primary">NOS1_4</name>
    <name evidence="14" type="ORF">SK128_010023</name>
</gene>
<evidence type="ECO:0000313" key="15">
    <source>
        <dbReference type="Proteomes" id="UP001381693"/>
    </source>
</evidence>
<dbReference type="PRINTS" id="PR00369">
    <property type="entry name" value="FLAVODOXIN"/>
</dbReference>
<dbReference type="PANTHER" id="PTHR43410:SF1">
    <property type="entry name" value="NITRIC OXIDE SYNTHASE"/>
    <property type="match status" value="1"/>
</dbReference>
<evidence type="ECO:0000256" key="12">
    <source>
        <dbReference type="ARBA" id="ARBA00023004"/>
    </source>
</evidence>
<evidence type="ECO:0000256" key="6">
    <source>
        <dbReference type="ARBA" id="ARBA00022617"/>
    </source>
</evidence>
<dbReference type="SUPFAM" id="SSF52218">
    <property type="entry name" value="Flavoproteins"/>
    <property type="match status" value="1"/>
</dbReference>
<evidence type="ECO:0000256" key="7">
    <source>
        <dbReference type="ARBA" id="ARBA00022643"/>
    </source>
</evidence>
<comment type="caution">
    <text evidence="14">The sequence shown here is derived from an EMBL/GenBank/DDBJ whole genome shotgun (WGS) entry which is preliminary data.</text>
</comment>
<evidence type="ECO:0000256" key="2">
    <source>
        <dbReference type="ARBA" id="ARBA00001970"/>
    </source>
</evidence>
<protein>
    <recommendedName>
        <fullName evidence="5">nitric-oxide synthase (NADPH)</fullName>
        <ecNumber evidence="5">1.14.13.39</ecNumber>
    </recommendedName>
</protein>
<keyword evidence="11 14" id="KW-0560">Oxidoreductase</keyword>
<keyword evidence="6" id="KW-0349">Heme</keyword>
<dbReference type="Pfam" id="PF00258">
    <property type="entry name" value="Flavodoxin_1"/>
    <property type="match status" value="1"/>
</dbReference>
<dbReference type="InterPro" id="IPR001094">
    <property type="entry name" value="Flavdoxin-like"/>
</dbReference>
<evidence type="ECO:0000256" key="3">
    <source>
        <dbReference type="ARBA" id="ARBA00001974"/>
    </source>
</evidence>
<dbReference type="InterPro" id="IPR029039">
    <property type="entry name" value="Flavoprotein-like_sf"/>
</dbReference>
<evidence type="ECO:0000256" key="1">
    <source>
        <dbReference type="ARBA" id="ARBA00001917"/>
    </source>
</evidence>
<comment type="similarity">
    <text evidence="4">Belongs to the NOS family.</text>
</comment>
<comment type="cofactor">
    <cofactor evidence="2">
        <name>heme b</name>
        <dbReference type="ChEBI" id="CHEBI:60344"/>
    </cofactor>
</comment>
<feature type="non-terminal residue" evidence="14">
    <location>
        <position position="124"/>
    </location>
</feature>
<evidence type="ECO:0000256" key="10">
    <source>
        <dbReference type="ARBA" id="ARBA00022860"/>
    </source>
</evidence>
<evidence type="ECO:0000256" key="11">
    <source>
        <dbReference type="ARBA" id="ARBA00023002"/>
    </source>
</evidence>
<keyword evidence="9" id="KW-0521">NADP</keyword>
<evidence type="ECO:0000259" key="13">
    <source>
        <dbReference type="PROSITE" id="PS50902"/>
    </source>
</evidence>
<sequence length="124" mass="14190">MPQKPENHRPLPTAYAKYLVKVSVQRYAVFALGSSNYKYFCAFGKYVDNLMATLGADRIMNLTYGDETENQQEAFNSWSTELLKVGCERFHVEHISPDTLNTDLITNSKQVRITEHTEPKSLAR</sequence>
<dbReference type="Proteomes" id="UP001381693">
    <property type="component" value="Unassembled WGS sequence"/>
</dbReference>
<comment type="cofactor">
    <cofactor evidence="1">
        <name>FMN</name>
        <dbReference type="ChEBI" id="CHEBI:58210"/>
    </cofactor>
</comment>
<keyword evidence="8" id="KW-0479">Metal-binding</keyword>
<dbReference type="GO" id="GO:0004517">
    <property type="term" value="F:nitric-oxide synthase activity"/>
    <property type="evidence" value="ECO:0007669"/>
    <property type="project" value="UniProtKB-EC"/>
</dbReference>
<evidence type="ECO:0000313" key="14">
    <source>
        <dbReference type="EMBL" id="KAK7086836.1"/>
    </source>
</evidence>
<evidence type="ECO:0000256" key="9">
    <source>
        <dbReference type="ARBA" id="ARBA00022857"/>
    </source>
</evidence>
<dbReference type="GO" id="GO:0006809">
    <property type="term" value="P:nitric oxide biosynthetic process"/>
    <property type="evidence" value="ECO:0007669"/>
    <property type="project" value="TreeGrafter"/>
</dbReference>
<dbReference type="InterPro" id="IPR008254">
    <property type="entry name" value="Flavodoxin/NO_synth"/>
</dbReference>
<evidence type="ECO:0000256" key="8">
    <source>
        <dbReference type="ARBA" id="ARBA00022723"/>
    </source>
</evidence>
<keyword evidence="15" id="KW-1185">Reference proteome</keyword>